<feature type="signal peptide" evidence="8">
    <location>
        <begin position="1"/>
        <end position="15"/>
    </location>
</feature>
<feature type="chain" id="PRO_5034486751" evidence="8">
    <location>
        <begin position="16"/>
        <end position="866"/>
    </location>
</feature>
<name>A0A8H4BA25_MUCCL</name>
<dbReference type="EMBL" id="JAAECE010000007">
    <property type="protein sequence ID" value="KAF1798462.1"/>
    <property type="molecule type" value="Genomic_DNA"/>
</dbReference>
<organism evidence="10 11">
    <name type="scientific">Mucor circinelloides f. lusitanicus</name>
    <name type="common">Mucor racemosus var. lusitanicus</name>
    <dbReference type="NCBI Taxonomy" id="29924"/>
    <lineage>
        <taxon>Eukaryota</taxon>
        <taxon>Fungi</taxon>
        <taxon>Fungi incertae sedis</taxon>
        <taxon>Mucoromycota</taxon>
        <taxon>Mucoromycotina</taxon>
        <taxon>Mucoromycetes</taxon>
        <taxon>Mucorales</taxon>
        <taxon>Mucorineae</taxon>
        <taxon>Mucoraceae</taxon>
        <taxon>Mucor</taxon>
    </lineage>
</organism>
<feature type="transmembrane region" description="Helical" evidence="7">
    <location>
        <begin position="840"/>
        <end position="862"/>
    </location>
</feature>
<keyword evidence="3 7" id="KW-0812">Transmembrane</keyword>
<feature type="region of interest" description="Disordered" evidence="6">
    <location>
        <begin position="728"/>
        <end position="750"/>
    </location>
</feature>
<feature type="domain" description="SPX" evidence="9">
    <location>
        <begin position="1"/>
        <end position="176"/>
    </location>
</feature>
<evidence type="ECO:0000259" key="9">
    <source>
        <dbReference type="PROSITE" id="PS51382"/>
    </source>
</evidence>
<feature type="region of interest" description="Disordered" evidence="6">
    <location>
        <begin position="218"/>
        <end position="261"/>
    </location>
</feature>
<comment type="caution">
    <text evidence="10">The sequence shown here is derived from an EMBL/GenBank/DDBJ whole genome shotgun (WGS) entry which is preliminary data.</text>
</comment>
<dbReference type="PANTHER" id="PTHR46140:SF1">
    <property type="entry name" value="VACUOLAR TRANSPORTER CHAPERONE COMPLEX SUBUNIT 4-RELATED"/>
    <property type="match status" value="1"/>
</dbReference>
<keyword evidence="8" id="KW-0732">Signal</keyword>
<comment type="subcellular location">
    <subcellularLocation>
        <location evidence="1">Vacuole membrane</location>
        <topology evidence="1">Multi-pass membrane protein</topology>
    </subcellularLocation>
</comment>
<dbReference type="Gene3D" id="3.20.100.30">
    <property type="entry name" value="VTC, catalytic tunnel domain"/>
    <property type="match status" value="1"/>
</dbReference>
<evidence type="ECO:0000256" key="8">
    <source>
        <dbReference type="SAM" id="SignalP"/>
    </source>
</evidence>
<evidence type="ECO:0000256" key="7">
    <source>
        <dbReference type="SAM" id="Phobius"/>
    </source>
</evidence>
<evidence type="ECO:0000256" key="3">
    <source>
        <dbReference type="ARBA" id="ARBA00022692"/>
    </source>
</evidence>
<feature type="compositionally biased region" description="Polar residues" evidence="6">
    <location>
        <begin position="648"/>
        <end position="668"/>
    </location>
</feature>
<feature type="region of interest" description="Disordered" evidence="6">
    <location>
        <begin position="274"/>
        <end position="298"/>
    </location>
</feature>
<proteinExistence type="predicted"/>
<protein>
    <submittedName>
        <fullName evidence="10">VTC domain-containing protein</fullName>
    </submittedName>
</protein>
<dbReference type="AlphaFoldDB" id="A0A8H4BA25"/>
<dbReference type="Pfam" id="PF09359">
    <property type="entry name" value="VTC"/>
    <property type="match status" value="1"/>
</dbReference>
<evidence type="ECO:0000256" key="5">
    <source>
        <dbReference type="ARBA" id="ARBA00023136"/>
    </source>
</evidence>
<dbReference type="GO" id="GO:0006799">
    <property type="term" value="P:polyphosphate biosynthetic process"/>
    <property type="evidence" value="ECO:0007669"/>
    <property type="project" value="UniProtKB-ARBA"/>
</dbReference>
<evidence type="ECO:0000256" key="2">
    <source>
        <dbReference type="ARBA" id="ARBA00022554"/>
    </source>
</evidence>
<evidence type="ECO:0000256" key="4">
    <source>
        <dbReference type="ARBA" id="ARBA00022989"/>
    </source>
</evidence>
<accession>A0A8H4BA25</accession>
<dbReference type="InterPro" id="IPR051572">
    <property type="entry name" value="VTC_Complex_Subunit"/>
</dbReference>
<gene>
    <name evidence="10" type="ORF">FB192DRAFT_1149412</name>
</gene>
<keyword evidence="5 7" id="KW-0472">Membrane</keyword>
<evidence type="ECO:0000313" key="10">
    <source>
        <dbReference type="EMBL" id="KAF1798462.1"/>
    </source>
</evidence>
<evidence type="ECO:0000256" key="1">
    <source>
        <dbReference type="ARBA" id="ARBA00004128"/>
    </source>
</evidence>
<dbReference type="InterPro" id="IPR018966">
    <property type="entry name" value="VTC_domain"/>
</dbReference>
<feature type="compositionally biased region" description="Low complexity" evidence="6">
    <location>
        <begin position="733"/>
        <end position="750"/>
    </location>
</feature>
<dbReference type="InterPro" id="IPR004331">
    <property type="entry name" value="SPX_dom"/>
</dbReference>
<evidence type="ECO:0000313" key="11">
    <source>
        <dbReference type="Proteomes" id="UP000469890"/>
    </source>
</evidence>
<dbReference type="PANTHER" id="PTHR46140">
    <property type="entry name" value="VACUOLAR TRANSPORTER CHAPERONE 1-RELATED"/>
    <property type="match status" value="1"/>
</dbReference>
<dbReference type="PROSITE" id="PS51382">
    <property type="entry name" value="SPX"/>
    <property type="match status" value="1"/>
</dbReference>
<keyword evidence="2" id="KW-0926">Vacuole</keyword>
<evidence type="ECO:0000256" key="6">
    <source>
        <dbReference type="SAM" id="MobiDB-lite"/>
    </source>
</evidence>
<dbReference type="Proteomes" id="UP000469890">
    <property type="component" value="Unassembled WGS sequence"/>
</dbReference>
<feature type="region of interest" description="Disordered" evidence="6">
    <location>
        <begin position="641"/>
        <end position="684"/>
    </location>
</feature>
<reference evidence="10 11" key="1">
    <citation type="submission" date="2019-09" db="EMBL/GenBank/DDBJ databases">
        <authorList>
            <consortium name="DOE Joint Genome Institute"/>
            <person name="Mondo S.J."/>
            <person name="Navarro-Mendoza M.I."/>
            <person name="Perez-Arques C."/>
            <person name="Panchal S."/>
            <person name="Nicolas F.E."/>
            <person name="Ganguly P."/>
            <person name="Pangilinan J."/>
            <person name="Grigoriev I."/>
            <person name="Heitman J."/>
            <person name="Sanya K."/>
            <person name="Garre V."/>
        </authorList>
    </citation>
    <scope>NUCLEOTIDE SEQUENCE [LARGE SCALE GENOMIC DNA]</scope>
    <source>
        <strain evidence="10 11">MU402</strain>
    </source>
</reference>
<keyword evidence="4 7" id="KW-1133">Transmembrane helix</keyword>
<dbReference type="GO" id="GO:0005774">
    <property type="term" value="C:vacuolar membrane"/>
    <property type="evidence" value="ECO:0007669"/>
    <property type="project" value="UniProtKB-SubCell"/>
</dbReference>
<sequence>MKLVVGFAPLSLSFSFSVPTMSSTSSTFIHHLPHWLPICRDTLADMAALPDQFDQHWRAARYMPWRFCYMDYEMLQREMTTAQENGIMSTSSSRLQEEWIKIYDFCMLKKGEIDRRILSFQDQRRSNSTLSSTFSSLTLEILQLYRFAKLNYCGFLRLFMQYDSSNDTDLRKVVLHKPFWTDAMEYHKLAIEANYLYLASALVSPYYRITTFFNTQQQQQQQDGTKAETDNSKGSHVPLPQQQQQANTNNHASKRAHHGRPLAYSPLPCSIHSCETTPSSASSDTSLHSPPAQQQQRHSTYWLHPNNMLEIMLYLSDKTMIVQDDSLLETPAVNEIGYSDRHHTRDQQYKMTTLYMDTPQLSGYTQRLSKSQATTMTRVRWYNSISSLETLLSPHAMVEQKVYDATTTSKEWVQQRVWLKSKHVQPWLSGSFSLGSILSKDACQYHADGNTVGSDDVIHEMKDACLLMEHPVHTGQIQPVLKVTQNRIVYTSMDHAITISIDSDISMYATQDATTGVDPFPYCVVGITTTSTDHAENQWFMKLMKCGMLTPVDGFSAYLHGVGTLYKNVPAPNRTSICMNDTGHEPLLMHRRTPPQHGGKQGIITTKNSLDSIQTSGSSSSNRSSSSTSTIATIITCYDDDNLDEKPQQQPSSVTASPIDASTTTNSPLLHPHDSYFRQQGGTGGMRRSFDSYCSFDHPTSSRSDPTNCKNCLDRILFSTEQQPFMTGKSYGSIRSSNSSSRSISSRSSSLGSHLPIVSVYEKETITFSSFLLQTFWPRKFRSFEKEPLLVQHHHHHHRKHRRLFTSSKSNGSIASCHSNHSTPLPSATPASPAERFSRAAILTMTCVVMSLSMSCILYITVLTKL</sequence>
<dbReference type="InterPro" id="IPR042267">
    <property type="entry name" value="VTC_sf"/>
</dbReference>